<dbReference type="GO" id="GO:0003680">
    <property type="term" value="F:minor groove of adenine-thymine-rich DNA binding"/>
    <property type="evidence" value="ECO:0007669"/>
    <property type="project" value="TreeGrafter"/>
</dbReference>
<geneLocation type="plasmid" evidence="10">
    <name>pL289</name>
</geneLocation>
<evidence type="ECO:0000313" key="10">
    <source>
        <dbReference type="EMBL" id="ARP21813.1"/>
    </source>
</evidence>
<keyword evidence="7" id="KW-0175">Coiled coil</keyword>
<reference evidence="10" key="1">
    <citation type="submission" date="2016-10" db="EMBL/GenBank/DDBJ databases">
        <title>The High Quality Genome of Vibrio alginolyticus K01M1.</title>
        <authorList>
            <person name="Wendling C."/>
            <person name="Chibani C.M."/>
            <person name="Hertel R."/>
            <person name="Sproer C."/>
            <person name="Bunk B."/>
            <person name="Overmann J."/>
            <person name="Roth O."/>
            <person name="Liesegang H."/>
        </authorList>
    </citation>
    <scope>NUCLEOTIDE SEQUENCE</scope>
    <source>
        <strain evidence="10">K05K4</strain>
        <plasmid evidence="10">pL289</plasmid>
    </source>
</reference>
<feature type="coiled-coil region" evidence="7">
    <location>
        <begin position="26"/>
        <end position="68"/>
    </location>
</feature>
<gene>
    <name evidence="10" type="ORF">K05K4_51110</name>
</gene>
<dbReference type="GO" id="GO:0005829">
    <property type="term" value="C:cytosol"/>
    <property type="evidence" value="ECO:0007669"/>
    <property type="project" value="TreeGrafter"/>
</dbReference>
<dbReference type="GO" id="GO:0000976">
    <property type="term" value="F:transcription cis-regulatory region binding"/>
    <property type="evidence" value="ECO:0007669"/>
    <property type="project" value="TreeGrafter"/>
</dbReference>
<dbReference type="RefSeq" id="WP_086048428.1">
    <property type="nucleotide sequence ID" value="NZ_CP017893.1"/>
</dbReference>
<dbReference type="PANTHER" id="PTHR38097">
    <property type="match status" value="1"/>
</dbReference>
<dbReference type="GO" id="GO:0046983">
    <property type="term" value="F:protein dimerization activity"/>
    <property type="evidence" value="ECO:0007669"/>
    <property type="project" value="InterPro"/>
</dbReference>
<dbReference type="InterPro" id="IPR027444">
    <property type="entry name" value="H-NS_C_dom"/>
</dbReference>
<dbReference type="PANTHER" id="PTHR38097:SF2">
    <property type="entry name" value="DNA-BINDING PROTEIN STPA"/>
    <property type="match status" value="1"/>
</dbReference>
<dbReference type="FunFam" id="4.10.430.10:FF:000001">
    <property type="entry name" value="DNA-binding protein"/>
    <property type="match status" value="1"/>
</dbReference>
<dbReference type="AlphaFoldDB" id="A0A1W6U181"/>
<evidence type="ECO:0000256" key="6">
    <source>
        <dbReference type="PIRSR" id="PIRSR002096-1"/>
    </source>
</evidence>
<dbReference type="SUPFAM" id="SSF81273">
    <property type="entry name" value="H-NS histone-like proteins"/>
    <property type="match status" value="2"/>
</dbReference>
<feature type="region of interest" description="Disordered" evidence="8">
    <location>
        <begin position="83"/>
        <end position="117"/>
    </location>
</feature>
<evidence type="ECO:0000256" key="5">
    <source>
        <dbReference type="PIRNR" id="PIRNR002096"/>
    </source>
</evidence>
<evidence type="ECO:0000256" key="3">
    <source>
        <dbReference type="ARBA" id="ARBA00022490"/>
    </source>
</evidence>
<protein>
    <recommendedName>
        <fullName evidence="5">DNA-binding protein</fullName>
    </recommendedName>
</protein>
<accession>A0A1W6U181</accession>
<name>A0A1W6U181_VIBAL</name>
<evidence type="ECO:0000256" key="8">
    <source>
        <dbReference type="SAM" id="MobiDB-lite"/>
    </source>
</evidence>
<dbReference type="Pfam" id="PF00816">
    <property type="entry name" value="Histone_HNS"/>
    <property type="match status" value="1"/>
</dbReference>
<comment type="subcellular location">
    <subcellularLocation>
        <location evidence="1">Cytoplasm</location>
        <location evidence="1">Nucleoid</location>
    </subcellularLocation>
</comment>
<evidence type="ECO:0000256" key="2">
    <source>
        <dbReference type="ARBA" id="ARBA00010610"/>
    </source>
</evidence>
<evidence type="ECO:0000256" key="1">
    <source>
        <dbReference type="ARBA" id="ARBA00004453"/>
    </source>
</evidence>
<evidence type="ECO:0000259" key="9">
    <source>
        <dbReference type="SMART" id="SM00528"/>
    </source>
</evidence>
<dbReference type="InterPro" id="IPR054180">
    <property type="entry name" value="H-NS-like_N"/>
</dbReference>
<dbReference type="SMART" id="SM00528">
    <property type="entry name" value="HNS"/>
    <property type="match status" value="1"/>
</dbReference>
<feature type="domain" description="DNA-binding protein H-NS-like C-terminal" evidence="9">
    <location>
        <begin position="88"/>
        <end position="135"/>
    </location>
</feature>
<sequence length="137" mass="15459">MAFALQDINNIRTLRAIARDTPMDVLLELREKINVVVEERIQEEEEKKIELDNQKKKLEAIIQQVNSEGIEVNELIAALGATGAKKAGKTRAPRPPKYKYVDSNGKEKTWTGQGRTPSVIQEALDNGKKLEDFSIDR</sequence>
<dbReference type="Pfam" id="PF22470">
    <property type="entry name" value="Histone_HNS_N"/>
    <property type="match status" value="1"/>
</dbReference>
<dbReference type="EMBL" id="CP017904">
    <property type="protein sequence ID" value="ARP21813.1"/>
    <property type="molecule type" value="Genomic_DNA"/>
</dbReference>
<comment type="similarity">
    <text evidence="2 5">Belongs to the histone-like protein H-NS family.</text>
</comment>
<keyword evidence="3" id="KW-0963">Cytoplasm</keyword>
<dbReference type="Gene3D" id="4.10.430.10">
    <property type="entry name" value="Histone-like protein H-NS, C-terminal domain"/>
    <property type="match status" value="1"/>
</dbReference>
<dbReference type="InterPro" id="IPR037150">
    <property type="entry name" value="H-NS_C_dom_sf"/>
</dbReference>
<feature type="DNA-binding region" evidence="6">
    <location>
        <begin position="113"/>
        <end position="118"/>
    </location>
</feature>
<dbReference type="InterPro" id="IPR027454">
    <property type="entry name" value="Histone_HNS_N"/>
</dbReference>
<dbReference type="GO" id="GO:0009295">
    <property type="term" value="C:nucleoid"/>
    <property type="evidence" value="ECO:0007669"/>
    <property type="project" value="UniProtKB-SubCell"/>
</dbReference>
<dbReference type="GO" id="GO:0003681">
    <property type="term" value="F:bent DNA binding"/>
    <property type="evidence" value="ECO:0007669"/>
    <property type="project" value="TreeGrafter"/>
</dbReference>
<evidence type="ECO:0000256" key="7">
    <source>
        <dbReference type="SAM" id="Coils"/>
    </source>
</evidence>
<evidence type="ECO:0000256" key="4">
    <source>
        <dbReference type="ARBA" id="ARBA00023125"/>
    </source>
</evidence>
<proteinExistence type="inferred from homology"/>
<dbReference type="Gene3D" id="1.10.287.1050">
    <property type="entry name" value="H-NS histone-like proteins"/>
    <property type="match status" value="1"/>
</dbReference>
<dbReference type="PIRSF" id="PIRSF002096">
    <property type="entry name" value="HnS"/>
    <property type="match status" value="1"/>
</dbReference>
<keyword evidence="4 5" id="KW-0238">DNA-binding</keyword>
<dbReference type="GO" id="GO:0030527">
    <property type="term" value="F:structural constituent of chromatin"/>
    <property type="evidence" value="ECO:0007669"/>
    <property type="project" value="InterPro"/>
</dbReference>
<dbReference type="GO" id="GO:0001217">
    <property type="term" value="F:DNA-binding transcription repressor activity"/>
    <property type="evidence" value="ECO:0007669"/>
    <property type="project" value="TreeGrafter"/>
</dbReference>
<feature type="compositionally biased region" description="Basic residues" evidence="8">
    <location>
        <begin position="86"/>
        <end position="97"/>
    </location>
</feature>
<organism evidence="10">
    <name type="scientific">Vibrio alginolyticus</name>
    <dbReference type="NCBI Taxonomy" id="663"/>
    <lineage>
        <taxon>Bacteria</taxon>
        <taxon>Pseudomonadati</taxon>
        <taxon>Pseudomonadota</taxon>
        <taxon>Gammaproteobacteria</taxon>
        <taxon>Vibrionales</taxon>
        <taxon>Vibrionaceae</taxon>
        <taxon>Vibrio</taxon>
    </lineage>
</organism>
<dbReference type="InterPro" id="IPR001801">
    <property type="entry name" value="Histone_HNS"/>
</dbReference>
<dbReference type="GO" id="GO:0032993">
    <property type="term" value="C:protein-DNA complex"/>
    <property type="evidence" value="ECO:0007669"/>
    <property type="project" value="TreeGrafter"/>
</dbReference>
<keyword evidence="10" id="KW-0614">Plasmid</keyword>